<proteinExistence type="predicted"/>
<evidence type="ECO:0000256" key="1">
    <source>
        <dbReference type="SAM" id="MobiDB-lite"/>
    </source>
</evidence>
<sequence length="43" mass="4490">RADGGDRPRRSAARRRAARPPDHRPGPVDVAPPPQPGLSGVGL</sequence>
<dbReference type="AlphaFoldDB" id="A0A6J4VID0"/>
<protein>
    <submittedName>
        <fullName evidence="2">Uncharacterized protein</fullName>
    </submittedName>
</protein>
<reference evidence="2" key="1">
    <citation type="submission" date="2020-02" db="EMBL/GenBank/DDBJ databases">
        <authorList>
            <person name="Meier V. D."/>
        </authorList>
    </citation>
    <scope>NUCLEOTIDE SEQUENCE</scope>
    <source>
        <strain evidence="2">AVDCRST_MAG19</strain>
    </source>
</reference>
<accession>A0A6J4VID0</accession>
<evidence type="ECO:0000313" key="2">
    <source>
        <dbReference type="EMBL" id="CAA9579631.1"/>
    </source>
</evidence>
<name>A0A6J4VID0_9BACT</name>
<gene>
    <name evidence="2" type="ORF">AVDCRST_MAG19-3714</name>
</gene>
<dbReference type="EMBL" id="CADCWL010000208">
    <property type="protein sequence ID" value="CAA9579631.1"/>
    <property type="molecule type" value="Genomic_DNA"/>
</dbReference>
<feature type="non-terminal residue" evidence="2">
    <location>
        <position position="1"/>
    </location>
</feature>
<feature type="non-terminal residue" evidence="2">
    <location>
        <position position="43"/>
    </location>
</feature>
<feature type="region of interest" description="Disordered" evidence="1">
    <location>
        <begin position="1"/>
        <end position="43"/>
    </location>
</feature>
<organism evidence="2">
    <name type="scientific">uncultured Thermomicrobiales bacterium</name>
    <dbReference type="NCBI Taxonomy" id="1645740"/>
    <lineage>
        <taxon>Bacteria</taxon>
        <taxon>Pseudomonadati</taxon>
        <taxon>Thermomicrobiota</taxon>
        <taxon>Thermomicrobia</taxon>
        <taxon>Thermomicrobiales</taxon>
        <taxon>environmental samples</taxon>
    </lineage>
</organism>